<organism evidence="3 4">
    <name type="scientific">Lachnellula subtilissima</name>
    <dbReference type="NCBI Taxonomy" id="602034"/>
    <lineage>
        <taxon>Eukaryota</taxon>
        <taxon>Fungi</taxon>
        <taxon>Dikarya</taxon>
        <taxon>Ascomycota</taxon>
        <taxon>Pezizomycotina</taxon>
        <taxon>Leotiomycetes</taxon>
        <taxon>Helotiales</taxon>
        <taxon>Lachnaceae</taxon>
        <taxon>Lachnellula</taxon>
    </lineage>
</organism>
<comment type="caution">
    <text evidence="3">The sequence shown here is derived from an EMBL/GenBank/DDBJ whole genome shotgun (WGS) entry which is preliminary data.</text>
</comment>
<feature type="region of interest" description="Disordered" evidence="1">
    <location>
        <begin position="679"/>
        <end position="740"/>
    </location>
</feature>
<dbReference type="Proteomes" id="UP000462212">
    <property type="component" value="Unassembled WGS sequence"/>
</dbReference>
<name>A0A8H8U789_9HELO</name>
<feature type="compositionally biased region" description="Polar residues" evidence="1">
    <location>
        <begin position="659"/>
        <end position="673"/>
    </location>
</feature>
<protein>
    <recommendedName>
        <fullName evidence="2">Heterokaryon incompatibility domain-containing protein</fullName>
    </recommendedName>
</protein>
<dbReference type="Pfam" id="PF06985">
    <property type="entry name" value="HET"/>
    <property type="match status" value="1"/>
</dbReference>
<sequence>MDLDGETLVDESYGTMESPKKNLCAVCAGLNLSVDNFMIKNDSSVPEKKFHVSLPPRHASRRAFSLKSGHQKQVLGSRKEIRDRSDSCPFCELVSKSLETEFKAVLRRASMRFNPSSSYSSHTSNPEELDDAPCHLVWEIDGRGSTEESFSSKRNRTRRIKICWGHPDLQKYECYLVFVAPDLYTGLPNSDAFAMSAARKSTHFLGRSIDPSKGKQALIKSWWDLCKLNHGSRCNSPVLDDDPFHEVLAQSYFGVIDVIDMRLVSLPYEILDGYLKFEDYVALSYVWGIPDPENPPYTTTRANIMEHRVTGGLERSLPKLHDAIRESIAVVQRLGIRYIWIDSLCIVQDSRRSWSLNARVMHLIYGNATLTICAADGEDASTGLLAMDPDNASDQLKAECAPGVHLMVSRPPEIGVQQSRWNKRAWTFQERLLSKRCLIFTQGRIYFQCRSTGMSEDIFADGRGSGWSLDSVQAPLQMLRELKSRALWFYTNCVSLYSSRELTNSGDVLAAFSGVCSLMEGNMMVPFVFGLPSSHLDLALLWEPASKVSQRDSFGNKNSDTEFPSWSWCGWMGAKIEYRREMVDGCLENVHEWLVNHTWIVWHIRDGHGNLRPLWDKDRAEEDRSTETRWKGYRGRWPFGDQDPRGVFEFVRRAHTTTDDGSTETYPSRSKQMQVARMLSPGNIPPTPPLPKDRDMGYADYAPSPMPSPPPQDNLDNDYQRETDQRKQPYLDPGPDDQYRINREYPYAQAPEELIDIFGRAVRAEIQGKQQYDFNLTLPENPFRVLKAPQGYSARPNNEFPDQPVLQFWTWITSLHVIRAETSEADKNKIGEGLCRCDIADGVGDWCGSIIVHNEWIKEREKNGHTMCEFVALSEAKAFTEDECPVWTYYIPKERHESTWDLFFVLLVRYYPEKGLYQRVGLGKVYRAAFRLDSDEWREMILG</sequence>
<feature type="domain" description="Heterokaryon incompatibility" evidence="2">
    <location>
        <begin position="280"/>
        <end position="430"/>
    </location>
</feature>
<gene>
    <name evidence="3" type="ORF">LSUB1_G004368</name>
</gene>
<reference evidence="3 4" key="1">
    <citation type="submission" date="2018-05" db="EMBL/GenBank/DDBJ databases">
        <title>Genome sequencing and assembly of the regulated plant pathogen Lachnellula willkommii and related sister species for the development of diagnostic species identification markers.</title>
        <authorList>
            <person name="Giroux E."/>
            <person name="Bilodeau G."/>
        </authorList>
    </citation>
    <scope>NUCLEOTIDE SEQUENCE [LARGE SCALE GENOMIC DNA]</scope>
    <source>
        <strain evidence="3 4">CBS 197.66</strain>
    </source>
</reference>
<dbReference type="EMBL" id="QGMJ01000402">
    <property type="protein sequence ID" value="TVY36749.1"/>
    <property type="molecule type" value="Genomic_DNA"/>
</dbReference>
<dbReference type="InterPro" id="IPR010730">
    <property type="entry name" value="HET"/>
</dbReference>
<dbReference type="PANTHER" id="PTHR33112:SF12">
    <property type="entry name" value="HETEROKARYON INCOMPATIBILITY DOMAIN-CONTAINING PROTEIN"/>
    <property type="match status" value="1"/>
</dbReference>
<keyword evidence="4" id="KW-1185">Reference proteome</keyword>
<feature type="compositionally biased region" description="Basic and acidic residues" evidence="1">
    <location>
        <begin position="718"/>
        <end position="729"/>
    </location>
</feature>
<dbReference type="PANTHER" id="PTHR33112">
    <property type="entry name" value="DOMAIN PROTEIN, PUTATIVE-RELATED"/>
    <property type="match status" value="1"/>
</dbReference>
<dbReference type="OrthoDB" id="5135333at2759"/>
<dbReference type="AlphaFoldDB" id="A0A8H8U789"/>
<evidence type="ECO:0000259" key="2">
    <source>
        <dbReference type="Pfam" id="PF06985"/>
    </source>
</evidence>
<evidence type="ECO:0000256" key="1">
    <source>
        <dbReference type="SAM" id="MobiDB-lite"/>
    </source>
</evidence>
<accession>A0A8H8U789</accession>
<proteinExistence type="predicted"/>
<feature type="region of interest" description="Disordered" evidence="1">
    <location>
        <begin position="655"/>
        <end position="674"/>
    </location>
</feature>
<evidence type="ECO:0000313" key="3">
    <source>
        <dbReference type="EMBL" id="TVY36749.1"/>
    </source>
</evidence>
<evidence type="ECO:0000313" key="4">
    <source>
        <dbReference type="Proteomes" id="UP000462212"/>
    </source>
</evidence>